<sequence>MSQPHNLFIEWYNSLKIVKANNGPANGSIATALVVLTRLESDFDLNFAAHIAEGGMQIKGASGAAVAAILKAFGEDRPFAKEGGRTNRGGPSEIRSLLETEKKIQELEKYTPTQWQNQLHIQKEFLVERVKDFHNRQKLKLTFNPAYSTWFIISGLLQEAINEGKAGYVAQHLVGAKLQLRFPDIPVSNESGSTADVQTQRPGDFLIGHTAIHVTVAPMPPVFEKCKHNILAGLNPLLLVPDNKLVGARQIAEQMCEHQISVESIESFVSQNINEVSIFSKEKLIVSLRELIKIYNERVDAVETDKSLMIELPLNLL</sequence>
<organism evidence="1 2">
    <name type="scientific">Chitinophaga solisilvae</name>
    <dbReference type="NCBI Taxonomy" id="1233460"/>
    <lineage>
        <taxon>Bacteria</taxon>
        <taxon>Pseudomonadati</taxon>
        <taxon>Bacteroidota</taxon>
        <taxon>Chitinophagia</taxon>
        <taxon>Chitinophagales</taxon>
        <taxon>Chitinophagaceae</taxon>
        <taxon>Chitinophaga</taxon>
    </lineage>
</organism>
<keyword evidence="2" id="KW-1185">Reference proteome</keyword>
<evidence type="ECO:0000313" key="1">
    <source>
        <dbReference type="EMBL" id="NSL90218.1"/>
    </source>
</evidence>
<gene>
    <name evidence="1" type="ORF">ECE50_025510</name>
</gene>
<reference evidence="1" key="1">
    <citation type="submission" date="2020-05" db="EMBL/GenBank/DDBJ databases">
        <title>Chitinophaga laudate sp. nov., isolated from a tropical peat swamp.</title>
        <authorList>
            <person name="Goh C.B.S."/>
            <person name="Lee M.S."/>
            <person name="Parimannan S."/>
            <person name="Pasbakhsh P."/>
            <person name="Yule C.M."/>
            <person name="Rajandas H."/>
            <person name="Loke S."/>
            <person name="Croft L."/>
            <person name="Tan J.B.L."/>
        </authorList>
    </citation>
    <scope>NUCLEOTIDE SEQUENCE</scope>
    <source>
        <strain evidence="1">Mgbs1</strain>
    </source>
</reference>
<accession>A0A9Q5GWW5</accession>
<dbReference type="AlphaFoldDB" id="A0A9Q5GWW5"/>
<evidence type="ECO:0000313" key="2">
    <source>
        <dbReference type="Proteomes" id="UP000281028"/>
    </source>
</evidence>
<dbReference type="EMBL" id="RIAR02000001">
    <property type="protein sequence ID" value="NSL90218.1"/>
    <property type="molecule type" value="Genomic_DNA"/>
</dbReference>
<protein>
    <submittedName>
        <fullName evidence="1">DUF4928 family protein</fullName>
    </submittedName>
</protein>
<dbReference type="InterPro" id="IPR032564">
    <property type="entry name" value="DUF4928"/>
</dbReference>
<dbReference type="Proteomes" id="UP000281028">
    <property type="component" value="Unassembled WGS sequence"/>
</dbReference>
<dbReference type="OrthoDB" id="4351134at2"/>
<proteinExistence type="predicted"/>
<name>A0A9Q5GWW5_9BACT</name>
<comment type="caution">
    <text evidence="1">The sequence shown here is derived from an EMBL/GenBank/DDBJ whole genome shotgun (WGS) entry which is preliminary data.</text>
</comment>
<dbReference type="Pfam" id="PF16280">
    <property type="entry name" value="DUF4928"/>
    <property type="match status" value="1"/>
</dbReference>